<protein>
    <submittedName>
        <fullName evidence="2">Uncharacterized protein</fullName>
    </submittedName>
</protein>
<evidence type="ECO:0000256" key="1">
    <source>
        <dbReference type="SAM" id="MobiDB-lite"/>
    </source>
</evidence>
<evidence type="ECO:0000313" key="2">
    <source>
        <dbReference type="EMBL" id="SHK48176.1"/>
    </source>
</evidence>
<sequence length="72" mass="8206">MKLTGNETLEELRQLEDETARQLAHAKREAEAWSSGKYKGGSNAQMSRSLVSSYERQLASIIEKIRHLESEQ</sequence>
<dbReference type="Proteomes" id="UP000184497">
    <property type="component" value="Unassembled WGS sequence"/>
</dbReference>
<gene>
    <name evidence="2" type="ORF">SAMN05216369_2250</name>
</gene>
<dbReference type="AlphaFoldDB" id="A0A1M6SU37"/>
<name>A0A1M6SU37_9GAMM</name>
<dbReference type="RefSeq" id="WP_072797366.1">
    <property type="nucleotide sequence ID" value="NZ_FRAQ01000001.1"/>
</dbReference>
<feature type="compositionally biased region" description="Basic and acidic residues" evidence="1">
    <location>
        <begin position="21"/>
        <end position="31"/>
    </location>
</feature>
<reference evidence="3" key="1">
    <citation type="submission" date="2016-11" db="EMBL/GenBank/DDBJ databases">
        <authorList>
            <person name="Varghese N."/>
            <person name="Submissions S."/>
        </authorList>
    </citation>
    <scope>NUCLEOTIDE SEQUENCE [LARGE SCALE GENOMIC DNA]</scope>
    <source>
        <strain evidence="3">CGMCC 1.10835</strain>
    </source>
</reference>
<accession>A0A1M6SU37</accession>
<dbReference type="EMBL" id="FRAQ01000001">
    <property type="protein sequence ID" value="SHK48176.1"/>
    <property type="molecule type" value="Genomic_DNA"/>
</dbReference>
<evidence type="ECO:0000313" key="3">
    <source>
        <dbReference type="Proteomes" id="UP000184497"/>
    </source>
</evidence>
<keyword evidence="3" id="KW-1185">Reference proteome</keyword>
<proteinExistence type="predicted"/>
<organism evidence="2 3">
    <name type="scientific">Marinobacter antarcticus</name>
    <dbReference type="NCBI Taxonomy" id="564117"/>
    <lineage>
        <taxon>Bacteria</taxon>
        <taxon>Pseudomonadati</taxon>
        <taxon>Pseudomonadota</taxon>
        <taxon>Gammaproteobacteria</taxon>
        <taxon>Pseudomonadales</taxon>
        <taxon>Marinobacteraceae</taxon>
        <taxon>Marinobacter</taxon>
    </lineage>
</organism>
<feature type="region of interest" description="Disordered" evidence="1">
    <location>
        <begin position="21"/>
        <end position="46"/>
    </location>
</feature>